<dbReference type="Proteomes" id="UP000712600">
    <property type="component" value="Unassembled WGS sequence"/>
</dbReference>
<accession>A0A8S9N832</accession>
<name>A0A8S9N832_BRACR</name>
<evidence type="ECO:0000313" key="3">
    <source>
        <dbReference type="Proteomes" id="UP000712600"/>
    </source>
</evidence>
<evidence type="ECO:0000313" key="2">
    <source>
        <dbReference type="EMBL" id="KAF3489972.1"/>
    </source>
</evidence>
<sequence length="135" mass="14568">MRISVASSVNASALFTSSIDKTLTVRQLRASKKDSFFLSSVARHSSSRLTIAGTGRSGVEETSRLFHAPSSRGLCRRSQKGKSDLTNPSVQKADPHLRCPPYVSPLLHTKPGPSFNIPDETLEVISTAQRSAIST</sequence>
<dbReference type="EMBL" id="QGKX02002183">
    <property type="protein sequence ID" value="KAF3489972.1"/>
    <property type="molecule type" value="Genomic_DNA"/>
</dbReference>
<proteinExistence type="predicted"/>
<organism evidence="2 3">
    <name type="scientific">Brassica cretica</name>
    <name type="common">Mustard</name>
    <dbReference type="NCBI Taxonomy" id="69181"/>
    <lineage>
        <taxon>Eukaryota</taxon>
        <taxon>Viridiplantae</taxon>
        <taxon>Streptophyta</taxon>
        <taxon>Embryophyta</taxon>
        <taxon>Tracheophyta</taxon>
        <taxon>Spermatophyta</taxon>
        <taxon>Magnoliopsida</taxon>
        <taxon>eudicotyledons</taxon>
        <taxon>Gunneridae</taxon>
        <taxon>Pentapetalae</taxon>
        <taxon>rosids</taxon>
        <taxon>malvids</taxon>
        <taxon>Brassicales</taxon>
        <taxon>Brassicaceae</taxon>
        <taxon>Brassiceae</taxon>
        <taxon>Brassica</taxon>
    </lineage>
</organism>
<protein>
    <submittedName>
        <fullName evidence="2">Uncharacterized protein</fullName>
    </submittedName>
</protein>
<comment type="caution">
    <text evidence="2">The sequence shown here is derived from an EMBL/GenBank/DDBJ whole genome shotgun (WGS) entry which is preliminary data.</text>
</comment>
<evidence type="ECO:0000256" key="1">
    <source>
        <dbReference type="SAM" id="MobiDB-lite"/>
    </source>
</evidence>
<feature type="region of interest" description="Disordered" evidence="1">
    <location>
        <begin position="68"/>
        <end position="110"/>
    </location>
</feature>
<dbReference type="AlphaFoldDB" id="A0A8S9N832"/>
<gene>
    <name evidence="2" type="ORF">F2Q69_00057200</name>
</gene>
<reference evidence="2" key="1">
    <citation type="submission" date="2019-12" db="EMBL/GenBank/DDBJ databases">
        <title>Genome sequencing and annotation of Brassica cretica.</title>
        <authorList>
            <person name="Studholme D.J."/>
            <person name="Sarris P."/>
        </authorList>
    </citation>
    <scope>NUCLEOTIDE SEQUENCE</scope>
    <source>
        <strain evidence="2">PFS-109/04</strain>
        <tissue evidence="2">Leaf</tissue>
    </source>
</reference>